<evidence type="ECO:0000313" key="2">
    <source>
        <dbReference type="Proteomes" id="UP000034407"/>
    </source>
</evidence>
<name>A0A0M3DG97_9FIRM</name>
<reference evidence="1 2" key="1">
    <citation type="submission" date="2015-04" db="EMBL/GenBank/DDBJ databases">
        <title>Microcin producing Clostridium sp. JC272T.</title>
        <authorList>
            <person name="Jyothsna T."/>
            <person name="Sasikala C."/>
            <person name="Ramana C."/>
        </authorList>
    </citation>
    <scope>NUCLEOTIDE SEQUENCE [LARGE SCALE GENOMIC DNA]</scope>
    <source>
        <strain evidence="1 2">JC272</strain>
    </source>
</reference>
<dbReference type="InterPro" id="IPR024479">
    <property type="entry name" value="DUF3866"/>
</dbReference>
<dbReference type="Pfam" id="PF12982">
    <property type="entry name" value="DUF3866"/>
    <property type="match status" value="1"/>
</dbReference>
<dbReference type="AlphaFoldDB" id="A0A0M3DG97"/>
<keyword evidence="2" id="KW-1185">Reference proteome</keyword>
<organism evidence="1 2">
    <name type="scientific">Paraclostridium benzoelyticum</name>
    <dbReference type="NCBI Taxonomy" id="1629550"/>
    <lineage>
        <taxon>Bacteria</taxon>
        <taxon>Bacillati</taxon>
        <taxon>Bacillota</taxon>
        <taxon>Clostridia</taxon>
        <taxon>Peptostreptococcales</taxon>
        <taxon>Peptostreptococcaceae</taxon>
        <taxon>Paraclostridium</taxon>
    </lineage>
</organism>
<protein>
    <recommendedName>
        <fullName evidence="3">DUF3866 domain-containing protein</fullName>
    </recommendedName>
</protein>
<sequence>MISKRIGVVESIKSKSQNLEEITVNINGNIEKAYNYPKMTGSVDIGDEVVLNTTAVELSLGTGGYHFVITNLNKIESDMTPGGHIMKLRYTPLQVKVDSVEEQDSKLHDKINEFKSLDKLPVVVGTLHSMLTPFVASYKRHNPDKKLVYIMTDGASLPIYLSKNVENLKSKKLIDGTITIGNAFGGDYECINIYSALITAKEVLNADAVFVSMGPGIAGTGTKYGFTGIEQGPILDAVKKLGGNPIAIPRMSFADKRDRHVGISHHSITVLNEIVNVGVNIPIGLKDKEKLNYVNNQIKENKLDEKHNIAYINPGSTLDDLNYFGLKVKSMGRNYEQDSEFFDAASNAAYYLMEVCYDNRRANSK</sequence>
<accession>A0A0M3DG97</accession>
<dbReference type="RefSeq" id="WP_046823196.1">
    <property type="nucleotide sequence ID" value="NZ_JBCLWQ010000002.1"/>
</dbReference>
<gene>
    <name evidence="1" type="ORF">VN21_10320</name>
</gene>
<dbReference type="OrthoDB" id="3401376at2"/>
<evidence type="ECO:0000313" key="1">
    <source>
        <dbReference type="EMBL" id="KKY01151.1"/>
    </source>
</evidence>
<dbReference type="Proteomes" id="UP000034407">
    <property type="component" value="Unassembled WGS sequence"/>
</dbReference>
<dbReference type="EMBL" id="LBBT01000214">
    <property type="protein sequence ID" value="KKY01151.1"/>
    <property type="molecule type" value="Genomic_DNA"/>
</dbReference>
<evidence type="ECO:0008006" key="3">
    <source>
        <dbReference type="Google" id="ProtNLM"/>
    </source>
</evidence>
<dbReference type="PATRIC" id="fig|1629550.3.peg.1514"/>
<comment type="caution">
    <text evidence="1">The sequence shown here is derived from an EMBL/GenBank/DDBJ whole genome shotgun (WGS) entry which is preliminary data.</text>
</comment>
<proteinExistence type="predicted"/>